<evidence type="ECO:0000313" key="2">
    <source>
        <dbReference type="Proteomes" id="UP001358586"/>
    </source>
</evidence>
<sequence length="303" mass="34249">MSESREGLSGGQENQICEAIYSKKRLRIQQLPLCPSVCVGDDGELHHNAVVVRELQQMLSQHWKVLVQHFYREGNAIADFMASLARGRGLGEQLHQMPPISQQGIRAPEIVVFSVVHDFHLSSNSWLLVSKELSAGIVFTSSIAEVWNDLDELFYKVDGSRIYFLHREITSHLQVHCQIFLMNLLPSVNQAYSILVQEKSQRQHSSSVVGSDPISFHSAHMVQKKHFIRTYDHCKIKGHKKESCYRIISYPTNFKFTKKKANKVFGSVVNNISVNDPVSGNEMTSDVDVSSSQASVFSQAQYQ</sequence>
<evidence type="ECO:0008006" key="3">
    <source>
        <dbReference type="Google" id="ProtNLM"/>
    </source>
</evidence>
<reference evidence="1 2" key="1">
    <citation type="submission" date="2023-03" db="EMBL/GenBank/DDBJ databases">
        <title>WGS of Gossypium arboreum.</title>
        <authorList>
            <person name="Yu D."/>
        </authorList>
    </citation>
    <scope>NUCLEOTIDE SEQUENCE [LARGE SCALE GENOMIC DNA]</scope>
    <source>
        <tissue evidence="1">Leaf</tissue>
    </source>
</reference>
<proteinExistence type="predicted"/>
<dbReference type="PANTHER" id="PTHR34222:SF97">
    <property type="entry name" value="CATALYTIC REGION, PUTATIVE-RELATED"/>
    <property type="match status" value="1"/>
</dbReference>
<comment type="caution">
    <text evidence="1">The sequence shown here is derived from an EMBL/GenBank/DDBJ whole genome shotgun (WGS) entry which is preliminary data.</text>
</comment>
<dbReference type="EMBL" id="JARKNE010000011">
    <property type="protein sequence ID" value="KAK5783576.1"/>
    <property type="molecule type" value="Genomic_DNA"/>
</dbReference>
<gene>
    <name evidence="1" type="ORF">PVK06_038085</name>
</gene>
<accession>A0ABR0MZB5</accession>
<name>A0ABR0MZB5_GOSAR</name>
<evidence type="ECO:0000313" key="1">
    <source>
        <dbReference type="EMBL" id="KAK5783576.1"/>
    </source>
</evidence>
<dbReference type="Proteomes" id="UP001358586">
    <property type="component" value="Chromosome 11"/>
</dbReference>
<dbReference type="PANTHER" id="PTHR34222">
    <property type="entry name" value="GAG_PRE-INTEGRS DOMAIN-CONTAINING PROTEIN"/>
    <property type="match status" value="1"/>
</dbReference>
<organism evidence="1 2">
    <name type="scientific">Gossypium arboreum</name>
    <name type="common">Tree cotton</name>
    <name type="synonym">Gossypium nanking</name>
    <dbReference type="NCBI Taxonomy" id="29729"/>
    <lineage>
        <taxon>Eukaryota</taxon>
        <taxon>Viridiplantae</taxon>
        <taxon>Streptophyta</taxon>
        <taxon>Embryophyta</taxon>
        <taxon>Tracheophyta</taxon>
        <taxon>Spermatophyta</taxon>
        <taxon>Magnoliopsida</taxon>
        <taxon>eudicotyledons</taxon>
        <taxon>Gunneridae</taxon>
        <taxon>Pentapetalae</taxon>
        <taxon>rosids</taxon>
        <taxon>malvids</taxon>
        <taxon>Malvales</taxon>
        <taxon>Malvaceae</taxon>
        <taxon>Malvoideae</taxon>
        <taxon>Gossypium</taxon>
    </lineage>
</organism>
<keyword evidence="2" id="KW-1185">Reference proteome</keyword>
<protein>
    <recommendedName>
        <fullName evidence="3">RNase H type-1 domain-containing protein</fullName>
    </recommendedName>
</protein>